<proteinExistence type="predicted"/>
<dbReference type="RefSeq" id="WP_344289803.1">
    <property type="nucleotide sequence ID" value="NZ_BAAAPF010000057.1"/>
</dbReference>
<protein>
    <recommendedName>
        <fullName evidence="3">RHS repeat-associated core domain-containing protein</fullName>
    </recommendedName>
</protein>
<evidence type="ECO:0008006" key="3">
    <source>
        <dbReference type="Google" id="ProtNLM"/>
    </source>
</evidence>
<accession>A0ABN2Y4E9</accession>
<comment type="caution">
    <text evidence="1">The sequence shown here is derived from an EMBL/GenBank/DDBJ whole genome shotgun (WGS) entry which is preliminary data.</text>
</comment>
<dbReference type="Proteomes" id="UP001500443">
    <property type="component" value="Unassembled WGS sequence"/>
</dbReference>
<organism evidence="1 2">
    <name type="scientific">Streptomyces synnematoformans</name>
    <dbReference type="NCBI Taxonomy" id="415721"/>
    <lineage>
        <taxon>Bacteria</taxon>
        <taxon>Bacillati</taxon>
        <taxon>Actinomycetota</taxon>
        <taxon>Actinomycetes</taxon>
        <taxon>Kitasatosporales</taxon>
        <taxon>Streptomycetaceae</taxon>
        <taxon>Streptomyces</taxon>
    </lineage>
</organism>
<keyword evidence="2" id="KW-1185">Reference proteome</keyword>
<dbReference type="EMBL" id="BAAAPF010000057">
    <property type="protein sequence ID" value="GAA2121165.1"/>
    <property type="molecule type" value="Genomic_DNA"/>
</dbReference>
<evidence type="ECO:0000313" key="1">
    <source>
        <dbReference type="EMBL" id="GAA2121165.1"/>
    </source>
</evidence>
<gene>
    <name evidence="1" type="ORF">GCM10009802_24350</name>
</gene>
<reference evidence="1 2" key="1">
    <citation type="journal article" date="2019" name="Int. J. Syst. Evol. Microbiol.">
        <title>The Global Catalogue of Microorganisms (GCM) 10K type strain sequencing project: providing services to taxonomists for standard genome sequencing and annotation.</title>
        <authorList>
            <consortium name="The Broad Institute Genomics Platform"/>
            <consortium name="The Broad Institute Genome Sequencing Center for Infectious Disease"/>
            <person name="Wu L."/>
            <person name="Ma J."/>
        </authorList>
    </citation>
    <scope>NUCLEOTIDE SEQUENCE [LARGE SCALE GENOMIC DNA]</scope>
    <source>
        <strain evidence="1 2">JCM 15481</strain>
    </source>
</reference>
<sequence>MEVMYGPWGQRLSQITHKPDGTQQLGVYGYNSHSDVETITGEGGNPDATYGYTAYGTNNDAEFTGIDKPDPANPDKDAYNPYRLNAKRFDAATATYDMGFRNF</sequence>
<name>A0ABN2Y4E9_9ACTN</name>
<evidence type="ECO:0000313" key="2">
    <source>
        <dbReference type="Proteomes" id="UP001500443"/>
    </source>
</evidence>